<dbReference type="InterPro" id="IPR027954">
    <property type="entry name" value="Transcobalamin-like_C"/>
</dbReference>
<evidence type="ECO:0000256" key="1">
    <source>
        <dbReference type="SAM" id="MobiDB-lite"/>
    </source>
</evidence>
<comment type="caution">
    <text evidence="3">The sequence shown here is derived from an EMBL/GenBank/DDBJ whole genome shotgun (WGS) entry which is preliminary data.</text>
</comment>
<dbReference type="AlphaFoldDB" id="A0A2A5WKE4"/>
<protein>
    <recommendedName>
        <fullName evidence="2">Transcobalamin-like C-terminal domain-containing protein</fullName>
    </recommendedName>
</protein>
<gene>
    <name evidence="3" type="ORF">CNE99_08940</name>
</gene>
<dbReference type="Pfam" id="PF14478">
    <property type="entry name" value="DUF4430"/>
    <property type="match status" value="1"/>
</dbReference>
<feature type="region of interest" description="Disordered" evidence="1">
    <location>
        <begin position="121"/>
        <end position="141"/>
    </location>
</feature>
<evidence type="ECO:0000313" key="4">
    <source>
        <dbReference type="Proteomes" id="UP000219327"/>
    </source>
</evidence>
<reference evidence="3 4" key="1">
    <citation type="submission" date="2017-08" db="EMBL/GenBank/DDBJ databases">
        <title>Fine stratification of microbial communities through a metagenomic profile of the photic zone.</title>
        <authorList>
            <person name="Haro-Moreno J.M."/>
            <person name="Lopez-Perez M."/>
            <person name="De La Torre J."/>
            <person name="Picazo A."/>
            <person name="Camacho A."/>
            <person name="Rodriguez-Valera F."/>
        </authorList>
    </citation>
    <scope>NUCLEOTIDE SEQUENCE [LARGE SCALE GENOMIC DNA]</scope>
    <source>
        <strain evidence="3">MED-G24</strain>
    </source>
</reference>
<evidence type="ECO:0000313" key="3">
    <source>
        <dbReference type="EMBL" id="PDH36881.1"/>
    </source>
</evidence>
<proteinExistence type="predicted"/>
<dbReference type="PROSITE" id="PS51257">
    <property type="entry name" value="PROKAR_LIPOPROTEIN"/>
    <property type="match status" value="1"/>
</dbReference>
<accession>A0A2A5WKE4</accession>
<sequence length="141" mass="15297">MPIENRRPTGRHFIYLLLLGSIMACQNAEPLETANAVISDDGSRVEYSGVGGETALETLRDLTDVDVRVTSLGEFVTGVAGRSAAGGHQFWMFLVNDQTVRVGAGDYIAKPGDRITWVLKTHTPTPKPKDNVAEQQKDAAQ</sequence>
<feature type="compositionally biased region" description="Basic and acidic residues" evidence="1">
    <location>
        <begin position="127"/>
        <end position="141"/>
    </location>
</feature>
<name>A0A2A5WKE4_9GAMM</name>
<dbReference type="Gene3D" id="2.170.130.30">
    <property type="match status" value="1"/>
</dbReference>
<dbReference type="EMBL" id="NTKD01000057">
    <property type="protein sequence ID" value="PDH36881.1"/>
    <property type="molecule type" value="Genomic_DNA"/>
</dbReference>
<feature type="domain" description="Transcobalamin-like C-terminal" evidence="2">
    <location>
        <begin position="52"/>
        <end position="120"/>
    </location>
</feature>
<organism evidence="3 4">
    <name type="scientific">OM182 bacterium MED-G24</name>
    <dbReference type="NCBI Taxonomy" id="1986255"/>
    <lineage>
        <taxon>Bacteria</taxon>
        <taxon>Pseudomonadati</taxon>
        <taxon>Pseudomonadota</taxon>
        <taxon>Gammaproteobacteria</taxon>
        <taxon>OMG group</taxon>
        <taxon>OM182 clade</taxon>
    </lineage>
</organism>
<dbReference type="Proteomes" id="UP000219327">
    <property type="component" value="Unassembled WGS sequence"/>
</dbReference>
<evidence type="ECO:0000259" key="2">
    <source>
        <dbReference type="Pfam" id="PF14478"/>
    </source>
</evidence>